<sequence length="53" mass="5749">MKFIDLNCDMGESFGAYKLGMDEEVIKFITSANIACGFHAGDPNVMDQTVAMA</sequence>
<accession>K6CVK7</accession>
<keyword evidence="2" id="KW-1185">Reference proteome</keyword>
<evidence type="ECO:0000313" key="1">
    <source>
        <dbReference type="EMBL" id="EKN64262.1"/>
    </source>
</evidence>
<dbReference type="PATRIC" id="fig|1117379.3.peg.4872"/>
<evidence type="ECO:0000313" key="2">
    <source>
        <dbReference type="Proteomes" id="UP000006316"/>
    </source>
</evidence>
<dbReference type="AlphaFoldDB" id="K6CVK7"/>
<dbReference type="Gene3D" id="3.20.20.370">
    <property type="entry name" value="Glycoside hydrolase/deacetylase"/>
    <property type="match status" value="1"/>
</dbReference>
<dbReference type="PANTHER" id="PTHR30292:SF0">
    <property type="entry name" value="5-OXOPROLINASE SUBUNIT A"/>
    <property type="match status" value="1"/>
</dbReference>
<dbReference type="Pfam" id="PF03746">
    <property type="entry name" value="LamB_YcsF"/>
    <property type="match status" value="1"/>
</dbReference>
<dbReference type="SUPFAM" id="SSF88713">
    <property type="entry name" value="Glycoside hydrolase/deacetylase"/>
    <property type="match status" value="1"/>
</dbReference>
<comment type="caution">
    <text evidence="1">The sequence shown here is derived from an EMBL/GenBank/DDBJ whole genome shotgun (WGS) entry which is preliminary data.</text>
</comment>
<proteinExistence type="predicted"/>
<reference evidence="1 2" key="1">
    <citation type="journal article" date="2012" name="Front. Microbiol.">
        <title>Redundancy and modularity in membrane-associated dissimilatory nitrate reduction in Bacillus.</title>
        <authorList>
            <person name="Heylen K."/>
            <person name="Keltjens J."/>
        </authorList>
    </citation>
    <scope>NUCLEOTIDE SEQUENCE [LARGE SCALE GENOMIC DNA]</scope>
    <source>
        <strain evidence="2">LMG 21833T</strain>
    </source>
</reference>
<dbReference type="PANTHER" id="PTHR30292">
    <property type="entry name" value="UNCHARACTERIZED PROTEIN YBGL-RELATED"/>
    <property type="match status" value="1"/>
</dbReference>
<organism evidence="1 2">
    <name type="scientific">Neobacillus bataviensis LMG 21833</name>
    <dbReference type="NCBI Taxonomy" id="1117379"/>
    <lineage>
        <taxon>Bacteria</taxon>
        <taxon>Bacillati</taxon>
        <taxon>Bacillota</taxon>
        <taxon>Bacilli</taxon>
        <taxon>Bacillales</taxon>
        <taxon>Bacillaceae</taxon>
        <taxon>Neobacillus</taxon>
    </lineage>
</organism>
<dbReference type="InterPro" id="IPR011330">
    <property type="entry name" value="Glyco_hydro/deAcase_b/a-brl"/>
</dbReference>
<dbReference type="GO" id="GO:0005975">
    <property type="term" value="P:carbohydrate metabolic process"/>
    <property type="evidence" value="ECO:0007669"/>
    <property type="project" value="InterPro"/>
</dbReference>
<dbReference type="STRING" id="1117379.BABA_23475"/>
<protein>
    <submittedName>
        <fullName evidence="1">LamB/YcsF family protein</fullName>
    </submittedName>
</protein>
<dbReference type="Proteomes" id="UP000006316">
    <property type="component" value="Unassembled WGS sequence"/>
</dbReference>
<gene>
    <name evidence="1" type="ORF">BABA_23475</name>
</gene>
<name>K6CVK7_9BACI</name>
<dbReference type="EMBL" id="AJLS01000148">
    <property type="protein sequence ID" value="EKN64262.1"/>
    <property type="molecule type" value="Genomic_DNA"/>
</dbReference>
<dbReference type="eggNOG" id="COG1540">
    <property type="taxonomic scope" value="Bacteria"/>
</dbReference>
<dbReference type="InterPro" id="IPR005501">
    <property type="entry name" value="LamB/YcsF/PxpA-like"/>
</dbReference>